<evidence type="ECO:0000259" key="5">
    <source>
        <dbReference type="PROSITE" id="PS50893"/>
    </source>
</evidence>
<dbReference type="Pfam" id="PF12848">
    <property type="entry name" value="ABC_tran_Xtn"/>
    <property type="match status" value="1"/>
</dbReference>
<accession>A0A4R8M6R8</accession>
<dbReference type="InterPro" id="IPR051309">
    <property type="entry name" value="ABCF_ATPase"/>
</dbReference>
<feature type="domain" description="ABC transporter" evidence="5">
    <location>
        <begin position="2"/>
        <end position="258"/>
    </location>
</feature>
<dbReference type="InterPro" id="IPR017871">
    <property type="entry name" value="ABC_transporter-like_CS"/>
</dbReference>
<keyword evidence="4" id="KW-0175">Coiled coil</keyword>
<dbReference type="Proteomes" id="UP000295066">
    <property type="component" value="Unassembled WGS sequence"/>
</dbReference>
<dbReference type="Pfam" id="PF00005">
    <property type="entry name" value="ABC_tran"/>
    <property type="match status" value="2"/>
</dbReference>
<dbReference type="PANTHER" id="PTHR42855">
    <property type="entry name" value="ABC TRANSPORTER ATP-BINDING SUBUNIT"/>
    <property type="match status" value="1"/>
</dbReference>
<dbReference type="FunFam" id="3.40.50.300:FF:000309">
    <property type="entry name" value="ABC transporter ATP-binding protein"/>
    <property type="match status" value="1"/>
</dbReference>
<feature type="domain" description="ABC transporter" evidence="5">
    <location>
        <begin position="322"/>
        <end position="539"/>
    </location>
</feature>
<evidence type="ECO:0000256" key="3">
    <source>
        <dbReference type="ARBA" id="ARBA00022840"/>
    </source>
</evidence>
<reference evidence="6 7" key="1">
    <citation type="submission" date="2019-03" db="EMBL/GenBank/DDBJ databases">
        <title>Genomic Encyclopedia of Type Strains, Phase IV (KMG-IV): sequencing the most valuable type-strain genomes for metagenomic binning, comparative biology and taxonomic classification.</title>
        <authorList>
            <person name="Goeker M."/>
        </authorList>
    </citation>
    <scope>NUCLEOTIDE SEQUENCE [LARGE SCALE GENOMIC DNA]</scope>
    <source>
        <strain evidence="6 7">DSM 25964</strain>
    </source>
</reference>
<evidence type="ECO:0000256" key="4">
    <source>
        <dbReference type="SAM" id="Coils"/>
    </source>
</evidence>
<comment type="caution">
    <text evidence="6">The sequence shown here is derived from an EMBL/GenBank/DDBJ whole genome shotgun (WGS) entry which is preliminary data.</text>
</comment>
<dbReference type="EMBL" id="SORI01000011">
    <property type="protein sequence ID" value="TDY59677.1"/>
    <property type="molecule type" value="Genomic_DNA"/>
</dbReference>
<dbReference type="GO" id="GO:0005524">
    <property type="term" value="F:ATP binding"/>
    <property type="evidence" value="ECO:0007669"/>
    <property type="project" value="UniProtKB-KW"/>
</dbReference>
<dbReference type="InterPro" id="IPR027417">
    <property type="entry name" value="P-loop_NTPase"/>
</dbReference>
<dbReference type="GO" id="GO:0003676">
    <property type="term" value="F:nucleic acid binding"/>
    <property type="evidence" value="ECO:0007669"/>
    <property type="project" value="UniProtKB-ARBA"/>
</dbReference>
<protein>
    <submittedName>
        <fullName evidence="6">ATP-binding cassette subfamily F protein 3</fullName>
    </submittedName>
</protein>
<dbReference type="InterPro" id="IPR003439">
    <property type="entry name" value="ABC_transporter-like_ATP-bd"/>
</dbReference>
<evidence type="ECO:0000256" key="1">
    <source>
        <dbReference type="ARBA" id="ARBA00022737"/>
    </source>
</evidence>
<dbReference type="InterPro" id="IPR032781">
    <property type="entry name" value="ABC_tran_Xtn"/>
</dbReference>
<proteinExistence type="predicted"/>
<name>A0A4R8M6R8_9BACT</name>
<gene>
    <name evidence="6" type="ORF">C8D99_11111</name>
</gene>
<dbReference type="AlphaFoldDB" id="A0A4R8M6R8"/>
<dbReference type="PANTHER" id="PTHR42855:SF2">
    <property type="entry name" value="DRUG RESISTANCE ABC TRANSPORTER,ATP-BINDING PROTEIN"/>
    <property type="match status" value="1"/>
</dbReference>
<keyword evidence="2" id="KW-0547">Nucleotide-binding</keyword>
<keyword evidence="1" id="KW-0677">Repeat</keyword>
<organism evidence="6 7">
    <name type="scientific">Aminivibrio pyruvatiphilus</name>
    <dbReference type="NCBI Taxonomy" id="1005740"/>
    <lineage>
        <taxon>Bacteria</taxon>
        <taxon>Thermotogati</taxon>
        <taxon>Synergistota</taxon>
        <taxon>Synergistia</taxon>
        <taxon>Synergistales</taxon>
        <taxon>Aminobacteriaceae</taxon>
        <taxon>Aminivibrio</taxon>
    </lineage>
</organism>
<evidence type="ECO:0000313" key="6">
    <source>
        <dbReference type="EMBL" id="TDY59677.1"/>
    </source>
</evidence>
<evidence type="ECO:0000313" key="7">
    <source>
        <dbReference type="Proteomes" id="UP000295066"/>
    </source>
</evidence>
<keyword evidence="7" id="KW-1185">Reference proteome</keyword>
<dbReference type="SUPFAM" id="SSF52540">
    <property type="entry name" value="P-loop containing nucleoside triphosphate hydrolases"/>
    <property type="match status" value="2"/>
</dbReference>
<dbReference type="OrthoDB" id="9801441at2"/>
<dbReference type="RefSeq" id="WP_133957832.1">
    <property type="nucleotide sequence ID" value="NZ_SORI01000011.1"/>
</dbReference>
<evidence type="ECO:0000256" key="2">
    <source>
        <dbReference type="ARBA" id="ARBA00022741"/>
    </source>
</evidence>
<dbReference type="SMART" id="SM00382">
    <property type="entry name" value="AAA"/>
    <property type="match status" value="2"/>
</dbReference>
<feature type="coiled-coil region" evidence="4">
    <location>
        <begin position="247"/>
        <end position="274"/>
    </location>
</feature>
<dbReference type="CDD" id="cd03221">
    <property type="entry name" value="ABCF_EF-3"/>
    <property type="match status" value="2"/>
</dbReference>
<sequence>MIRICDIRIQLGERSLFQDLSWTILSGSRTGLVGNNGAGKTTLLRMMTGETAVDSGTVTIPKGLRIGYLPQDLVELPDMPVLSFLRSRTGLAAVEDELAACAGRLAALPPESPEHERELNRHDLLLKRFESLDGYAFDAMAGKILSGLGFSQYDLDRTTGCFSGGWKMRLHLAGLLLLCPDILLLDEPTNHLDTESMEWLEGWLSGFRGTIVAVSHDRRFLDTICTSIAELSLGKISIYQGNFSEYLDERERRLEELRRQERLQKEEIARMEEFIERFRYKASKAASVQSRVKRLEKMSLVEIEEDTKRVSFRFPPCVRSGLDVAVMEKGEKKYGDHTVFSDASLTIQRGEKIALVGVNGAGKSTLSRILSGTEGLTSGTVRTGHNVRIAFFSQQSSENLDYSRTVWETLSGRNPAWTAQDKRNLLGAFLFGGDDIYKPVSVLSGGEKSRLALLKLLMEEANCLVLDEPTNHLDMQTKDLFQRALLEYDGTLVLVSHDRFFLDNLVNRVVEIASGKLLDYPGNYSYFIEKRKALSSEAAEKRMDPKEKEDPEKERKRIEAERRNLLYRKKRKVLDKLEPVEVKISLLEKQQSERDSLLSDPVFLSDSEKVQNLLIQRNDAAKELDSLYGLWENLMAEIETIEKTG</sequence>
<dbReference type="PROSITE" id="PS00211">
    <property type="entry name" value="ABC_TRANSPORTER_1"/>
    <property type="match status" value="1"/>
</dbReference>
<keyword evidence="3 6" id="KW-0067">ATP-binding</keyword>
<dbReference type="GO" id="GO:0016887">
    <property type="term" value="F:ATP hydrolysis activity"/>
    <property type="evidence" value="ECO:0007669"/>
    <property type="project" value="InterPro"/>
</dbReference>
<dbReference type="PROSITE" id="PS50893">
    <property type="entry name" value="ABC_TRANSPORTER_2"/>
    <property type="match status" value="2"/>
</dbReference>
<dbReference type="InterPro" id="IPR003593">
    <property type="entry name" value="AAA+_ATPase"/>
</dbReference>
<dbReference type="Gene3D" id="3.40.50.300">
    <property type="entry name" value="P-loop containing nucleotide triphosphate hydrolases"/>
    <property type="match status" value="2"/>
</dbReference>
<dbReference type="FunFam" id="3.40.50.300:FF:000011">
    <property type="entry name" value="Putative ABC transporter ATP-binding component"/>
    <property type="match status" value="1"/>
</dbReference>